<reference evidence="3 4" key="1">
    <citation type="journal article" date="2007" name="Science">
        <title>Sea anemone genome reveals ancestral eumetazoan gene repertoire and genomic organization.</title>
        <authorList>
            <person name="Putnam N.H."/>
            <person name="Srivastava M."/>
            <person name="Hellsten U."/>
            <person name="Dirks B."/>
            <person name="Chapman J."/>
            <person name="Salamov A."/>
            <person name="Terry A."/>
            <person name="Shapiro H."/>
            <person name="Lindquist E."/>
            <person name="Kapitonov V.V."/>
            <person name="Jurka J."/>
            <person name="Genikhovich G."/>
            <person name="Grigoriev I.V."/>
            <person name="Lucas S.M."/>
            <person name="Steele R.E."/>
            <person name="Finnerty J.R."/>
            <person name="Technau U."/>
            <person name="Martindale M.Q."/>
            <person name="Rokhsar D.S."/>
        </authorList>
    </citation>
    <scope>NUCLEOTIDE SEQUENCE [LARGE SCALE GENOMIC DNA]</scope>
    <source>
        <strain evidence="4">CH2 X CH6</strain>
    </source>
</reference>
<organism evidence="3 4">
    <name type="scientific">Nematostella vectensis</name>
    <name type="common">Starlet sea anemone</name>
    <dbReference type="NCBI Taxonomy" id="45351"/>
    <lineage>
        <taxon>Eukaryota</taxon>
        <taxon>Metazoa</taxon>
        <taxon>Cnidaria</taxon>
        <taxon>Anthozoa</taxon>
        <taxon>Hexacorallia</taxon>
        <taxon>Actiniaria</taxon>
        <taxon>Edwardsiidae</taxon>
        <taxon>Nematostella</taxon>
    </lineage>
</organism>
<feature type="domain" description="VWFA" evidence="2">
    <location>
        <begin position="89"/>
        <end position="254"/>
    </location>
</feature>
<dbReference type="PhylomeDB" id="A7RLX4"/>
<protein>
    <recommendedName>
        <fullName evidence="2">VWFA domain-containing protein</fullName>
    </recommendedName>
</protein>
<dbReference type="Gene3D" id="3.40.50.410">
    <property type="entry name" value="von Willebrand factor, type A domain"/>
    <property type="match status" value="1"/>
</dbReference>
<evidence type="ECO:0000259" key="2">
    <source>
        <dbReference type="PROSITE" id="PS50234"/>
    </source>
</evidence>
<dbReference type="OMA" id="ASSXTAR"/>
<dbReference type="PROSITE" id="PS50234">
    <property type="entry name" value="VWFA"/>
    <property type="match status" value="1"/>
</dbReference>
<dbReference type="Proteomes" id="UP000001593">
    <property type="component" value="Unassembled WGS sequence"/>
</dbReference>
<dbReference type="AlphaFoldDB" id="A7RLX4"/>
<dbReference type="SUPFAM" id="SSF53300">
    <property type="entry name" value="vWA-like"/>
    <property type="match status" value="1"/>
</dbReference>
<feature type="region of interest" description="Disordered" evidence="1">
    <location>
        <begin position="19"/>
        <end position="38"/>
    </location>
</feature>
<proteinExistence type="predicted"/>
<dbReference type="PANTHER" id="PTHR24020">
    <property type="entry name" value="COLLAGEN ALPHA"/>
    <property type="match status" value="1"/>
</dbReference>
<dbReference type="InterPro" id="IPR050525">
    <property type="entry name" value="ECM_Assembly_Org"/>
</dbReference>
<dbReference type="CDD" id="cd01450">
    <property type="entry name" value="vWFA_subfamily_ECM"/>
    <property type="match status" value="1"/>
</dbReference>
<dbReference type="EMBL" id="DS469519">
    <property type="protein sequence ID" value="EDO47497.1"/>
    <property type="molecule type" value="Genomic_DNA"/>
</dbReference>
<dbReference type="PANTHER" id="PTHR24020:SF20">
    <property type="entry name" value="PH DOMAIN-CONTAINING PROTEIN"/>
    <property type="match status" value="1"/>
</dbReference>
<dbReference type="Pfam" id="PF00092">
    <property type="entry name" value="VWA"/>
    <property type="match status" value="1"/>
</dbReference>
<dbReference type="HOGENOM" id="CLU_078624_0_0_1"/>
<sequence length="260" mass="29391">MECGWLATDALRIQDIQNPSERRGSRLTKGCHQPASGLRDKPASYFKIPPKRVTAYELAHYFLNPMPNDLQPGRHDKRDAGDEFPFTYNVVYVLDSSTSITKVDFENGIKAIQLLTAKARNDTKFALILYAAEPVMVTNFTTQASMLQLLTNVQRLYGKTNTFSALELCRKLFFVKSGSLNRVLLVTDGLSNMNQDKMLYEAFQLKMSNIEIFVVAVGRYNYGADEISSLSSIPTTHIYRVESMRGLVRIIMWIPTGERG</sequence>
<dbReference type="InParanoid" id="A7RLX4"/>
<dbReference type="InterPro" id="IPR002035">
    <property type="entry name" value="VWF_A"/>
</dbReference>
<name>A7RLX4_NEMVE</name>
<dbReference type="eggNOG" id="ENOG502T1F6">
    <property type="taxonomic scope" value="Eukaryota"/>
</dbReference>
<evidence type="ECO:0000313" key="4">
    <source>
        <dbReference type="Proteomes" id="UP000001593"/>
    </source>
</evidence>
<dbReference type="InterPro" id="IPR036465">
    <property type="entry name" value="vWFA_dom_sf"/>
</dbReference>
<dbReference type="SMART" id="SM00327">
    <property type="entry name" value="VWA"/>
    <property type="match status" value="1"/>
</dbReference>
<evidence type="ECO:0000256" key="1">
    <source>
        <dbReference type="SAM" id="MobiDB-lite"/>
    </source>
</evidence>
<accession>A7RLX4</accession>
<keyword evidence="4" id="KW-1185">Reference proteome</keyword>
<evidence type="ECO:0000313" key="3">
    <source>
        <dbReference type="EMBL" id="EDO47497.1"/>
    </source>
</evidence>
<gene>
    <name evidence="3" type="ORF">NEMVEDRAFT_v1g199049</name>
</gene>